<reference evidence="7 8" key="1">
    <citation type="journal article" date="2016" name="Front. Microbiol.">
        <title>Comparative Genomic Analysis Reveals a Diverse Repertoire of Genes Involved in Prokaryote-Eukaryote Interactions within the Pseudovibrio Genus.</title>
        <authorList>
            <person name="Romano S."/>
            <person name="Fernandez-Guerra A."/>
            <person name="Reen F.J."/>
            <person name="Glockner F.O."/>
            <person name="Crowley S.P."/>
            <person name="O'Sullivan O."/>
            <person name="Cotter P.D."/>
            <person name="Adams C."/>
            <person name="Dobson A.D."/>
            <person name="O'Gara F."/>
        </authorList>
    </citation>
    <scope>NUCLEOTIDE SEQUENCE [LARGE SCALE GENOMIC DNA]</scope>
    <source>
        <strain evidence="7 8">Ad2</strain>
    </source>
</reference>
<dbReference type="Gene3D" id="1.20.1560.10">
    <property type="entry name" value="ABC transporter type 1, transmembrane domain"/>
    <property type="match status" value="1"/>
</dbReference>
<dbReference type="InterPro" id="IPR011527">
    <property type="entry name" value="ABC1_TM_dom"/>
</dbReference>
<keyword evidence="2 5" id="KW-0812">Transmembrane</keyword>
<evidence type="ECO:0000256" key="1">
    <source>
        <dbReference type="ARBA" id="ARBA00004651"/>
    </source>
</evidence>
<keyword evidence="4 5" id="KW-0472">Membrane</keyword>
<dbReference type="AlphaFoldDB" id="A0A165Z5V7"/>
<dbReference type="Proteomes" id="UP000076577">
    <property type="component" value="Unassembled WGS sequence"/>
</dbReference>
<accession>A0A165Z5V7</accession>
<dbReference type="SUPFAM" id="SSF90123">
    <property type="entry name" value="ABC transporter transmembrane region"/>
    <property type="match status" value="1"/>
</dbReference>
<evidence type="ECO:0000256" key="5">
    <source>
        <dbReference type="SAM" id="Phobius"/>
    </source>
</evidence>
<organism evidence="7 8">
    <name type="scientific">Pseudovibrio axinellae</name>
    <dbReference type="NCBI Taxonomy" id="989403"/>
    <lineage>
        <taxon>Bacteria</taxon>
        <taxon>Pseudomonadati</taxon>
        <taxon>Pseudomonadota</taxon>
        <taxon>Alphaproteobacteria</taxon>
        <taxon>Hyphomicrobiales</taxon>
        <taxon>Stappiaceae</taxon>
        <taxon>Pseudovibrio</taxon>
    </lineage>
</organism>
<dbReference type="STRING" id="989403.SAMN05421798_102375"/>
<feature type="domain" description="ABC transmembrane type-1" evidence="6">
    <location>
        <begin position="4"/>
        <end position="256"/>
    </location>
</feature>
<feature type="transmembrane region" description="Helical" evidence="5">
    <location>
        <begin position="39"/>
        <end position="59"/>
    </location>
</feature>
<evidence type="ECO:0000256" key="3">
    <source>
        <dbReference type="ARBA" id="ARBA00022989"/>
    </source>
</evidence>
<protein>
    <recommendedName>
        <fullName evidence="6">ABC transmembrane type-1 domain-containing protein</fullName>
    </recommendedName>
</protein>
<dbReference type="EMBL" id="LMCB01000013">
    <property type="protein sequence ID" value="KZL19536.1"/>
    <property type="molecule type" value="Genomic_DNA"/>
</dbReference>
<dbReference type="GO" id="GO:0005886">
    <property type="term" value="C:plasma membrane"/>
    <property type="evidence" value="ECO:0007669"/>
    <property type="project" value="UniProtKB-SubCell"/>
</dbReference>
<dbReference type="PROSITE" id="PS50929">
    <property type="entry name" value="ABC_TM1F"/>
    <property type="match status" value="1"/>
</dbReference>
<dbReference type="Pfam" id="PF13748">
    <property type="entry name" value="ABC_membrane_3"/>
    <property type="match status" value="1"/>
</dbReference>
<evidence type="ECO:0000259" key="6">
    <source>
        <dbReference type="PROSITE" id="PS50929"/>
    </source>
</evidence>
<dbReference type="OrthoDB" id="8443255at2"/>
<keyword evidence="3 5" id="KW-1133">Transmembrane helix</keyword>
<feature type="transmembrane region" description="Helical" evidence="5">
    <location>
        <begin position="201"/>
        <end position="220"/>
    </location>
</feature>
<sequence length="280" mass="30892">MPLVFIFTLLSIENVVMVLTPFLLGLAIDGLLSGNFTPVFWLGSLLVSGIVVGTGRRFFDTRCYGSIYAKLASENAVNGWNKGQSVSSLSARSEQIHEMVSFVEVELTQSYNAVIKIAGALLMLSIVDLYLLVGCLISAGIIGLIYIISHKRIFRLNRGLNDQHEKQVLTLEKRNALKMQCHFKCMTRWSIRLSDLEARNFALIDLVAIALVLGSLWVAASGGQATPGSIFAILAYVLEFVEGSYLLPLAFQQFVRLNEITSRLTISPSRSEETLDELPS</sequence>
<dbReference type="GO" id="GO:0005524">
    <property type="term" value="F:ATP binding"/>
    <property type="evidence" value="ECO:0007669"/>
    <property type="project" value="InterPro"/>
</dbReference>
<gene>
    <name evidence="7" type="ORF">PsAD2_01814</name>
</gene>
<feature type="transmembrane region" description="Helical" evidence="5">
    <location>
        <begin position="226"/>
        <end position="247"/>
    </location>
</feature>
<evidence type="ECO:0000313" key="7">
    <source>
        <dbReference type="EMBL" id="KZL19536.1"/>
    </source>
</evidence>
<dbReference type="InterPro" id="IPR036640">
    <property type="entry name" value="ABC1_TM_sf"/>
</dbReference>
<proteinExistence type="predicted"/>
<evidence type="ECO:0000256" key="4">
    <source>
        <dbReference type="ARBA" id="ARBA00023136"/>
    </source>
</evidence>
<feature type="transmembrane region" description="Helical" evidence="5">
    <location>
        <begin position="6"/>
        <end position="27"/>
    </location>
</feature>
<keyword evidence="8" id="KW-1185">Reference proteome</keyword>
<evidence type="ECO:0000313" key="8">
    <source>
        <dbReference type="Proteomes" id="UP000076577"/>
    </source>
</evidence>
<name>A0A165Z5V7_9HYPH</name>
<evidence type="ECO:0000256" key="2">
    <source>
        <dbReference type="ARBA" id="ARBA00022692"/>
    </source>
</evidence>
<comment type="subcellular location">
    <subcellularLocation>
        <location evidence="1">Cell membrane</location>
        <topology evidence="1">Multi-pass membrane protein</topology>
    </subcellularLocation>
</comment>
<dbReference type="GO" id="GO:0140359">
    <property type="term" value="F:ABC-type transporter activity"/>
    <property type="evidence" value="ECO:0007669"/>
    <property type="project" value="InterPro"/>
</dbReference>
<dbReference type="PATRIC" id="fig|989403.3.peg.1940"/>
<comment type="caution">
    <text evidence="7">The sequence shown here is derived from an EMBL/GenBank/DDBJ whole genome shotgun (WGS) entry which is preliminary data.</text>
</comment>
<feature type="transmembrane region" description="Helical" evidence="5">
    <location>
        <begin position="129"/>
        <end position="148"/>
    </location>
</feature>